<proteinExistence type="predicted"/>
<dbReference type="PRINTS" id="PR01997">
    <property type="entry name" value="MTP2FAMILY"/>
</dbReference>
<dbReference type="NCBIfam" id="TIGR02126">
    <property type="entry name" value="phgtail_TP901_1"/>
    <property type="match status" value="1"/>
</dbReference>
<protein>
    <submittedName>
        <fullName evidence="1">Phage major tail protein, TP901-1 family</fullName>
    </submittedName>
</protein>
<evidence type="ECO:0000313" key="1">
    <source>
        <dbReference type="EMBL" id="CDQ22570.1"/>
    </source>
</evidence>
<dbReference type="RefSeq" id="WP_035505937.1">
    <property type="nucleotide sequence ID" value="NZ_CCDI010000001.1"/>
</dbReference>
<accession>A0A059NW72</accession>
<dbReference type="Proteomes" id="UP000028868">
    <property type="component" value="Unassembled WGS sequence"/>
</dbReference>
<organism evidence="1 2">
    <name type="scientific">Halobacillus karajensis</name>
    <dbReference type="NCBI Taxonomy" id="195088"/>
    <lineage>
        <taxon>Bacteria</taxon>
        <taxon>Bacillati</taxon>
        <taxon>Bacillota</taxon>
        <taxon>Bacilli</taxon>
        <taxon>Bacillales</taxon>
        <taxon>Bacillaceae</taxon>
        <taxon>Halobacillus</taxon>
    </lineage>
</organism>
<name>A0A059NW72_9BACI</name>
<dbReference type="EMBL" id="CCDI010000001">
    <property type="protein sequence ID" value="CDQ22570.1"/>
    <property type="molecule type" value="Genomic_DNA"/>
</dbReference>
<dbReference type="InterPro" id="IPR022345">
    <property type="entry name" value="Phage_69_Orf23_MTP"/>
</dbReference>
<dbReference type="AlphaFoldDB" id="A0A059NW72"/>
<gene>
    <name evidence="1" type="ORF">BN983_00783</name>
</gene>
<reference evidence="1 2" key="2">
    <citation type="submission" date="2014-05" db="EMBL/GenBank/DDBJ databases">
        <title>Draft genome sequence of Halobacillus karajensis HK-03.</title>
        <authorList>
            <person name="Khelaifia S."/>
            <person name="Croce O."/>
            <person name="Lagier J.C."/>
            <person name="Raoult D."/>
        </authorList>
    </citation>
    <scope>NUCLEOTIDE SEQUENCE [LARGE SCALE GENOMIC DNA]</scope>
    <source>
        <strain evidence="1 2">HD-03</strain>
    </source>
</reference>
<evidence type="ECO:0000313" key="2">
    <source>
        <dbReference type="Proteomes" id="UP000028868"/>
    </source>
</evidence>
<reference evidence="2" key="1">
    <citation type="submission" date="2014-03" db="EMBL/GenBank/DDBJ databases">
        <authorList>
            <person name="Urmite Genomes U."/>
        </authorList>
    </citation>
    <scope>NUCLEOTIDE SEQUENCE [LARGE SCALE GENOMIC DNA]</scope>
    <source>
        <strain evidence="2">HD-03</strain>
    </source>
</reference>
<dbReference type="Pfam" id="PF06199">
    <property type="entry name" value="Phage_tail_2"/>
    <property type="match status" value="1"/>
</dbReference>
<keyword evidence="2" id="KW-1185">Reference proteome</keyword>
<dbReference type="InterPro" id="IPR011855">
    <property type="entry name" value="Phgtail_TP901_1"/>
</dbReference>
<comment type="caution">
    <text evidence="1">The sequence shown here is derived from an EMBL/GenBank/DDBJ whole genome shotgun (WGS) entry which is preliminary data.</text>
</comment>
<sequence length="164" mass="17856">MAQPTSGKDIIYLVQAINDVNGALVPGFQTEGTFSSENELMDEQTKQGRVLAYGNDSESFEITLYALRGDEGQTAIKDAKKNKEELKVWEADVVENSNTAYDARFAYCLIESYEESNASDGFVEMSVTLQVRGASQEGELTSLPAGAIDAAQYQFEQPDTGTAT</sequence>